<protein>
    <submittedName>
        <fullName evidence="2">Uncharacterized protein</fullName>
    </submittedName>
</protein>
<dbReference type="AlphaFoldDB" id="A0A835Q621"/>
<feature type="region of interest" description="Disordered" evidence="1">
    <location>
        <begin position="1"/>
        <end position="68"/>
    </location>
</feature>
<sequence length="80" mass="9055">MRTARREDKTKTKKHTSRRKLARSRRTEAVEEDEPQRLMMPTTTQETKKAPAKDATEAHLSGACSEGDDACKDVRRAVAQ</sequence>
<accession>A0A835Q621</accession>
<comment type="caution">
    <text evidence="2">The sequence shown here is derived from an EMBL/GenBank/DDBJ whole genome shotgun (WGS) entry which is preliminary data.</text>
</comment>
<dbReference type="Proteomes" id="UP000639772">
    <property type="component" value="Chromosome 10"/>
</dbReference>
<feature type="compositionally biased region" description="Basic and acidic residues" evidence="1">
    <location>
        <begin position="46"/>
        <end position="57"/>
    </location>
</feature>
<feature type="compositionally biased region" description="Basic and acidic residues" evidence="1">
    <location>
        <begin position="1"/>
        <end position="10"/>
    </location>
</feature>
<evidence type="ECO:0000313" key="2">
    <source>
        <dbReference type="EMBL" id="KAG0464806.1"/>
    </source>
</evidence>
<evidence type="ECO:0000313" key="3">
    <source>
        <dbReference type="Proteomes" id="UP000639772"/>
    </source>
</evidence>
<dbReference type="EMBL" id="JADCNM010000010">
    <property type="protein sequence ID" value="KAG0464806.1"/>
    <property type="molecule type" value="Genomic_DNA"/>
</dbReference>
<name>A0A835Q621_VANPL</name>
<feature type="compositionally biased region" description="Basic residues" evidence="1">
    <location>
        <begin position="11"/>
        <end position="24"/>
    </location>
</feature>
<proteinExistence type="predicted"/>
<evidence type="ECO:0000256" key="1">
    <source>
        <dbReference type="SAM" id="MobiDB-lite"/>
    </source>
</evidence>
<reference evidence="2 3" key="1">
    <citation type="journal article" date="2020" name="Nat. Food">
        <title>A phased Vanilla planifolia genome enables genetic improvement of flavour and production.</title>
        <authorList>
            <person name="Hasing T."/>
            <person name="Tang H."/>
            <person name="Brym M."/>
            <person name="Khazi F."/>
            <person name="Huang T."/>
            <person name="Chambers A.H."/>
        </authorList>
    </citation>
    <scope>NUCLEOTIDE SEQUENCE [LARGE SCALE GENOMIC DNA]</scope>
    <source>
        <tissue evidence="2">Leaf</tissue>
    </source>
</reference>
<gene>
    <name evidence="2" type="ORF">HPP92_018970</name>
</gene>
<organism evidence="2 3">
    <name type="scientific">Vanilla planifolia</name>
    <name type="common">Vanilla</name>
    <dbReference type="NCBI Taxonomy" id="51239"/>
    <lineage>
        <taxon>Eukaryota</taxon>
        <taxon>Viridiplantae</taxon>
        <taxon>Streptophyta</taxon>
        <taxon>Embryophyta</taxon>
        <taxon>Tracheophyta</taxon>
        <taxon>Spermatophyta</taxon>
        <taxon>Magnoliopsida</taxon>
        <taxon>Liliopsida</taxon>
        <taxon>Asparagales</taxon>
        <taxon>Orchidaceae</taxon>
        <taxon>Vanilloideae</taxon>
        <taxon>Vanilleae</taxon>
        <taxon>Vanilla</taxon>
    </lineage>
</organism>